<keyword evidence="2" id="KW-0378">Hydrolase</keyword>
<dbReference type="PANTHER" id="PTHR11067">
    <property type="entry name" value="INOSINE TRIPHOSPHATE PYROPHOSPHATASE/HAM1 PROTEIN"/>
    <property type="match status" value="1"/>
</dbReference>
<dbReference type="Pfam" id="PF01725">
    <property type="entry name" value="Ham1p_like"/>
    <property type="match status" value="1"/>
</dbReference>
<dbReference type="PANTHER" id="PTHR11067:SF9">
    <property type="entry name" value="INOSINE TRIPHOSPHATE PYROPHOSPHATASE"/>
    <property type="match status" value="1"/>
</dbReference>
<evidence type="ECO:0000256" key="2">
    <source>
        <dbReference type="ARBA" id="ARBA00022801"/>
    </source>
</evidence>
<organism evidence="3 4">
    <name type="scientific">Candidatus Southlakia epibionticum</name>
    <dbReference type="NCBI Taxonomy" id="3043284"/>
    <lineage>
        <taxon>Bacteria</taxon>
        <taxon>Candidatus Saccharimonadota</taxon>
        <taxon>Candidatus Saccharimonadia</taxon>
        <taxon>Candidatus Saccharimonadales</taxon>
        <taxon>Candidatus Saccharimonadaceae</taxon>
        <taxon>Candidatus Southlakia</taxon>
    </lineage>
</organism>
<dbReference type="CDD" id="cd00515">
    <property type="entry name" value="HAM1"/>
    <property type="match status" value="1"/>
</dbReference>
<dbReference type="EMBL" id="CP124550">
    <property type="protein sequence ID" value="WIO46334.1"/>
    <property type="molecule type" value="Genomic_DNA"/>
</dbReference>
<dbReference type="InterPro" id="IPR002637">
    <property type="entry name" value="RdgB/HAM1"/>
</dbReference>
<dbReference type="RefSeq" id="WP_376753864.1">
    <property type="nucleotide sequence ID" value="NZ_CP124550.1"/>
</dbReference>
<keyword evidence="4" id="KW-1185">Reference proteome</keyword>
<dbReference type="SUPFAM" id="SSF52972">
    <property type="entry name" value="ITPase-like"/>
    <property type="match status" value="1"/>
</dbReference>
<evidence type="ECO:0000313" key="3">
    <source>
        <dbReference type="EMBL" id="WIO46334.1"/>
    </source>
</evidence>
<name>A0ABY8WVS6_9BACT</name>
<protein>
    <submittedName>
        <fullName evidence="3">Non-canonical purine NTP pyrophosphatase</fullName>
    </submittedName>
</protein>
<dbReference type="Proteomes" id="UP001177295">
    <property type="component" value="Chromosome"/>
</dbReference>
<proteinExistence type="inferred from homology"/>
<evidence type="ECO:0000256" key="1">
    <source>
        <dbReference type="ARBA" id="ARBA00008023"/>
    </source>
</evidence>
<accession>A0ABY8WVS6</accession>
<sequence>MAREKRSILFATKNLGKLAEFEETFNKFSTGYEIISFRDLAYDIPDCDETGATFEENARLKVRNARRHLRGADKNLIVVGDDSGMRISCLNGEPGVYTRRWNGSEMTDEAIIAYCLDKMRGANNRSAKYVTYFAVSTPDDDIAIISGENRGVILERPRCSSLLPGLPFRALFFVPELNLMFHEVRELSAEKRKGYVLGHEQAIQQIVDYLDK</sequence>
<gene>
    <name evidence="3" type="ORF">SEML1_0734</name>
</gene>
<dbReference type="Gene3D" id="3.90.950.10">
    <property type="match status" value="1"/>
</dbReference>
<evidence type="ECO:0000313" key="4">
    <source>
        <dbReference type="Proteomes" id="UP001177295"/>
    </source>
</evidence>
<dbReference type="InterPro" id="IPR029001">
    <property type="entry name" value="ITPase-like_fam"/>
</dbReference>
<comment type="similarity">
    <text evidence="1">Belongs to the HAM1 NTPase family.</text>
</comment>
<reference evidence="3 4" key="1">
    <citation type="journal article" date="2023" name="Cell">
        <title>Genetic manipulation of Patescibacteria provides mechanistic insights into microbial dark matter and the epibiotic lifestyle.</title>
        <authorList>
            <person name="Wang Y."/>
            <person name="Gallagher L.A."/>
            <person name="Andrade P.A."/>
            <person name="Liu A."/>
            <person name="Humphreys I.R."/>
            <person name="Turkarslan S."/>
            <person name="Cutler K.J."/>
            <person name="Arrieta-Ortiz M.L."/>
            <person name="Li Y."/>
            <person name="Radey M.C."/>
            <person name="McLean J.S."/>
            <person name="Cong Q."/>
            <person name="Baker D."/>
            <person name="Baliga N.S."/>
            <person name="Peterson S.B."/>
            <person name="Mougous J.D."/>
        </authorList>
    </citation>
    <scope>NUCLEOTIDE SEQUENCE [LARGE SCALE GENOMIC DNA]</scope>
    <source>
        <strain evidence="3 4">ML1</strain>
    </source>
</reference>